<keyword evidence="1" id="KW-0812">Transmembrane</keyword>
<dbReference type="GO" id="GO:0016020">
    <property type="term" value="C:membrane"/>
    <property type="evidence" value="ECO:0007669"/>
    <property type="project" value="GOC"/>
</dbReference>
<keyword evidence="4" id="KW-1185">Reference proteome</keyword>
<dbReference type="Gene3D" id="1.20.1280.290">
    <property type="match status" value="1"/>
</dbReference>
<dbReference type="EMBL" id="CACSAS010000001">
    <property type="protein sequence ID" value="CAA0103754.1"/>
    <property type="molecule type" value="Genomic_DNA"/>
</dbReference>
<reference evidence="3 4" key="1">
    <citation type="submission" date="2019-12" db="EMBL/GenBank/DDBJ databases">
        <authorList>
            <person name="Reyes-Prieto M."/>
        </authorList>
    </citation>
    <scope>NUCLEOTIDE SEQUENCE [LARGE SCALE GENOMIC DNA]</scope>
    <source>
        <strain evidence="3">HF14-78462</strain>
    </source>
</reference>
<dbReference type="SMART" id="SM01259">
    <property type="entry name" value="LAB_N"/>
    <property type="match status" value="1"/>
</dbReference>
<evidence type="ECO:0000313" key="4">
    <source>
        <dbReference type="Proteomes" id="UP000433050"/>
    </source>
</evidence>
<dbReference type="Pfam" id="PF07578">
    <property type="entry name" value="LAB_N"/>
    <property type="match status" value="1"/>
</dbReference>
<dbReference type="GO" id="GO:0008915">
    <property type="term" value="F:lipid-A-disaccharide synthase activity"/>
    <property type="evidence" value="ECO:0007669"/>
    <property type="project" value="InterPro"/>
</dbReference>
<dbReference type="AlphaFoldDB" id="A0A5S9PIY6"/>
<keyword evidence="1" id="KW-1133">Transmembrane helix</keyword>
<gene>
    <name evidence="3" type="ORF">STARVERO_03050</name>
</gene>
<organism evidence="3 4">
    <name type="scientific">Starkeya nomas</name>
    <dbReference type="NCBI Taxonomy" id="2666134"/>
    <lineage>
        <taxon>Bacteria</taxon>
        <taxon>Pseudomonadati</taxon>
        <taxon>Pseudomonadota</taxon>
        <taxon>Alphaproteobacteria</taxon>
        <taxon>Hyphomicrobiales</taxon>
        <taxon>Xanthobacteraceae</taxon>
        <taxon>Starkeya</taxon>
    </lineage>
</organism>
<evidence type="ECO:0000259" key="2">
    <source>
        <dbReference type="SMART" id="SM01259"/>
    </source>
</evidence>
<proteinExistence type="predicted"/>
<feature type="transmembrane region" description="Helical" evidence="1">
    <location>
        <begin position="14"/>
        <end position="34"/>
    </location>
</feature>
<evidence type="ECO:0000256" key="1">
    <source>
        <dbReference type="SAM" id="Phobius"/>
    </source>
</evidence>
<evidence type="ECO:0000313" key="3">
    <source>
        <dbReference type="EMBL" id="CAA0103754.1"/>
    </source>
</evidence>
<dbReference type="Proteomes" id="UP000433050">
    <property type="component" value="Unassembled WGS sequence"/>
</dbReference>
<keyword evidence="1" id="KW-0472">Membrane</keyword>
<dbReference type="InterPro" id="IPR011499">
    <property type="entry name" value="Lipid_A_biosynth_N"/>
</dbReference>
<dbReference type="RefSeq" id="WP_144344205.1">
    <property type="nucleotide sequence ID" value="NZ_CACSAS010000001.1"/>
</dbReference>
<name>A0A5S9PIY6_9HYPH</name>
<protein>
    <recommendedName>
        <fullName evidence="2">Lipid A biosynthesis N-terminal domain-containing protein</fullName>
    </recommendedName>
</protein>
<accession>A0A5S9PIY6</accession>
<feature type="domain" description="Lipid A biosynthesis N-terminal" evidence="2">
    <location>
        <begin position="20"/>
        <end position="91"/>
    </location>
</feature>
<feature type="transmembrane region" description="Helical" evidence="1">
    <location>
        <begin position="46"/>
        <end position="67"/>
    </location>
</feature>
<dbReference type="GO" id="GO:0009245">
    <property type="term" value="P:lipid A biosynthetic process"/>
    <property type="evidence" value="ECO:0007669"/>
    <property type="project" value="InterPro"/>
</dbReference>
<feature type="transmembrane region" description="Helical" evidence="1">
    <location>
        <begin position="73"/>
        <end position="90"/>
    </location>
</feature>
<sequence length="107" mass="11898">MTLANAALVNLGAINPWLVLGFVGQGLFTARFLAQWIVSERAGRSVVPSTFWLFSMLGGLTLLAYAIYRQDPVFIFGQAVGLLIYGRNIYFISRERAALRADDRGER</sequence>